<keyword evidence="8" id="KW-1185">Reference proteome</keyword>
<feature type="transmembrane region" description="Helical" evidence="6">
    <location>
        <begin position="108"/>
        <end position="133"/>
    </location>
</feature>
<dbReference type="OrthoDB" id="2499604at2759"/>
<feature type="transmembrane region" description="Helical" evidence="6">
    <location>
        <begin position="75"/>
        <end position="96"/>
    </location>
</feature>
<feature type="transmembrane region" description="Helical" evidence="6">
    <location>
        <begin position="389"/>
        <end position="409"/>
    </location>
</feature>
<feature type="transmembrane region" description="Helical" evidence="6">
    <location>
        <begin position="12"/>
        <end position="32"/>
    </location>
</feature>
<keyword evidence="2 6" id="KW-0812">Transmembrane</keyword>
<dbReference type="EMBL" id="SWFS01000129">
    <property type="protein sequence ID" value="KAA8915952.1"/>
    <property type="molecule type" value="Genomic_DNA"/>
</dbReference>
<comment type="caution">
    <text evidence="7">The sequence shown here is derived from an EMBL/GenBank/DDBJ whole genome shotgun (WGS) entry which is preliminary data.</text>
</comment>
<dbReference type="InterPro" id="IPR004776">
    <property type="entry name" value="Mem_transp_PIN-like"/>
</dbReference>
<dbReference type="GO" id="GO:0016020">
    <property type="term" value="C:membrane"/>
    <property type="evidence" value="ECO:0007669"/>
    <property type="project" value="UniProtKB-SubCell"/>
</dbReference>
<proteinExistence type="predicted"/>
<comment type="subcellular location">
    <subcellularLocation>
        <location evidence="1">Membrane</location>
        <topology evidence="1">Multi-pass membrane protein</topology>
    </subcellularLocation>
</comment>
<dbReference type="GO" id="GO:0005783">
    <property type="term" value="C:endoplasmic reticulum"/>
    <property type="evidence" value="ECO:0007669"/>
    <property type="project" value="TreeGrafter"/>
</dbReference>
<keyword evidence="3 6" id="KW-1133">Transmembrane helix</keyword>
<feature type="transmembrane region" description="Helical" evidence="6">
    <location>
        <begin position="308"/>
        <end position="332"/>
    </location>
</feature>
<evidence type="ECO:0000256" key="5">
    <source>
        <dbReference type="SAM" id="MobiDB-lite"/>
    </source>
</evidence>
<evidence type="ECO:0008006" key="9">
    <source>
        <dbReference type="Google" id="ProtNLM"/>
    </source>
</evidence>
<dbReference type="VEuPathDB" id="FungiDB:TRICI_001869"/>
<dbReference type="PANTHER" id="PTHR31794:SF2">
    <property type="entry name" value="AUXIN EFFLUX TRANSPORTER FAMILY PROTEIN (EUROFUNG)"/>
    <property type="match status" value="1"/>
</dbReference>
<dbReference type="GO" id="GO:0055085">
    <property type="term" value="P:transmembrane transport"/>
    <property type="evidence" value="ECO:0007669"/>
    <property type="project" value="InterPro"/>
</dbReference>
<name>A0A642V793_9ASCO</name>
<evidence type="ECO:0000256" key="3">
    <source>
        <dbReference type="ARBA" id="ARBA00022989"/>
    </source>
</evidence>
<protein>
    <recommendedName>
        <fullName evidence="9">Auxin efflux carrier</fullName>
    </recommendedName>
</protein>
<evidence type="ECO:0000313" key="7">
    <source>
        <dbReference type="EMBL" id="KAA8915952.1"/>
    </source>
</evidence>
<keyword evidence="4 6" id="KW-0472">Membrane</keyword>
<feature type="transmembrane region" description="Helical" evidence="6">
    <location>
        <begin position="275"/>
        <end position="296"/>
    </location>
</feature>
<evidence type="ECO:0000256" key="1">
    <source>
        <dbReference type="ARBA" id="ARBA00004141"/>
    </source>
</evidence>
<evidence type="ECO:0000256" key="4">
    <source>
        <dbReference type="ARBA" id="ARBA00023136"/>
    </source>
</evidence>
<feature type="transmembrane region" description="Helical" evidence="6">
    <location>
        <begin position="44"/>
        <end position="63"/>
    </location>
</feature>
<feature type="transmembrane region" description="Helical" evidence="6">
    <location>
        <begin position="421"/>
        <end position="441"/>
    </location>
</feature>
<feature type="region of interest" description="Disordered" evidence="5">
    <location>
        <begin position="184"/>
        <end position="203"/>
    </location>
</feature>
<sequence>MEGNLDYFDLSFLTLQAVCKTILICVSGYVAARGKLLTANVQKQIGALNVHLFTPCLIFSKLASSLSLKALVDVAVIPVFFCLTTFITLVSGRVVSRIFKFNKAETNFVTAMAVFGNSNSVPVSLTVALAYTLPNLKWPDLPNDNSDDVASRGILYLLIFQQLGQILRWSWGYNTLLAKQPSTDHIHPEYSDSGSEDEESSPALLTENSGLLSNQHHAEAYDSQLLQNSSNNSSHKSLTHVASFERRSSYSSDETTGSDAKRHPLSLLKSAFDKFMAFMNVPLWSMFAAILVASIPPIKREFYESNGFIQNTLAAAITQLGSIAIPLVLVVLGANLAPSDEQLGPASKHHNKIIFASLFSRMILPSIFLLPITAFAVKYIKISILDDPIFLLVAFLLTASPPAIQLSQICQLNQVFEKEMAGVLFWGYAVLTLPSSLAIVISSLKVIEWSGTTVS</sequence>
<evidence type="ECO:0000256" key="2">
    <source>
        <dbReference type="ARBA" id="ARBA00022692"/>
    </source>
</evidence>
<feature type="transmembrane region" description="Helical" evidence="6">
    <location>
        <begin position="353"/>
        <end position="377"/>
    </location>
</feature>
<dbReference type="AlphaFoldDB" id="A0A642V793"/>
<accession>A0A642V793</accession>
<organism evidence="7 8">
    <name type="scientific">Trichomonascus ciferrii</name>
    <dbReference type="NCBI Taxonomy" id="44093"/>
    <lineage>
        <taxon>Eukaryota</taxon>
        <taxon>Fungi</taxon>
        <taxon>Dikarya</taxon>
        <taxon>Ascomycota</taxon>
        <taxon>Saccharomycotina</taxon>
        <taxon>Dipodascomycetes</taxon>
        <taxon>Dipodascales</taxon>
        <taxon>Trichomonascaceae</taxon>
        <taxon>Trichomonascus</taxon>
        <taxon>Trichomonascus ciferrii complex</taxon>
    </lineage>
</organism>
<dbReference type="PANTHER" id="PTHR31794">
    <property type="entry name" value="AUXIN EFFLUX TRANSPORTER FAMILY PROTEIN (EUROFUNG)"/>
    <property type="match status" value="1"/>
</dbReference>
<dbReference type="Proteomes" id="UP000761534">
    <property type="component" value="Unassembled WGS sequence"/>
</dbReference>
<dbReference type="Pfam" id="PF03547">
    <property type="entry name" value="Mem_trans"/>
    <property type="match status" value="1"/>
</dbReference>
<evidence type="ECO:0000313" key="8">
    <source>
        <dbReference type="Proteomes" id="UP000761534"/>
    </source>
</evidence>
<gene>
    <name evidence="7" type="ORF">TRICI_001869</name>
</gene>
<evidence type="ECO:0000256" key="6">
    <source>
        <dbReference type="SAM" id="Phobius"/>
    </source>
</evidence>
<reference evidence="7" key="1">
    <citation type="journal article" date="2019" name="G3 (Bethesda)">
        <title>Genome Assemblies of Two Rare Opportunistic Yeast Pathogens: Diutina rugosa (syn. Candida rugosa) and Trichomonascus ciferrii (syn. Candida ciferrii).</title>
        <authorList>
            <person name="Mixao V."/>
            <person name="Saus E."/>
            <person name="Hansen A.P."/>
            <person name="Lass-Florl C."/>
            <person name="Gabaldon T."/>
        </authorList>
    </citation>
    <scope>NUCLEOTIDE SEQUENCE</scope>
    <source>
        <strain evidence="7">CBS 4856</strain>
    </source>
</reference>